<sequence>MSVSISPGSNASTSRSNKVDDMTDPGFDDNWSIVEHQDKGIGIIISSGPIECFLKQISYNGVPPADFELLKQFAQFTYHCSDTIRKGVRIAIGTLRWADDETSLGKEAQRIASRSLSFFKEVAAHEKASGPGARDLPGTLKNMTLRYMVAEMDNFSYQVQNYGDSMTVYRSQHRLRYQRATSIHSQEQKELASMVKRKLGMVSKIHWIACAPPDTPMTTPSISYPKVTEWCDDALKRIRHSLVRHAEIMLVSFPPIRTLLNFCDFFGAIVSARAHDQRISGNKRAREADDPQSEEGSGPSAPFEAPQAPSPQEQSRTKLYELELRRYRIDFEDNVEELEESNEDAVRNLSSIIDFWILESGNLTRNDLDRSLTCLVTLCSYLKLVEEAAFFGELLAIVYREDLERTPSLQNKIILANALGALSILLGADDRKLEAVRAAEDGIRILSPLLDSNSDQVLAPMAALKVMYAKSLSELTDYYDERFILWGRKAYRVAQEAIDLYLRLVKEDPANPDLMNSLAQAFFVKASAGAHLVKILLSHQGFRKFACIPPLSESSLPACENCELKDTDDKAAHDRIRNLNVETIKLYVAASELSIVIYRQLVQDIPGLYTPLLAEVLLLRAELLDTYTPKSVEAFYEATYIYEELSVTFPNRFDLEVSQAYTCLAKRQRWEHDLPGTVSSYEKVVPCLLRNLEESYLKYSPDEIDKRRSAADVLCVLSSLHVQLERYEDGLAASMSVSEVDNEDRVYRRSNPVGRLGVQGWCKWMLGNSAEEALDDLEAGAKLALQDWENEKNYGMGINPDWKRMRENPLVLAWCGAVQCAEGNDPSALENGETAVQMVREWAGKADVRFLGRHQLEPYHRILPHLLVLLAATMFCAGVNRKASELLEETFKLIKEEEGKVDGSTLKTALLLKARMLEEIKENGKGGNVEEAARIRAEAETVPSKGFLHRLGCSLRGGF</sequence>
<comment type="caution">
    <text evidence="2">The sequence shown here is derived from an EMBL/GenBank/DDBJ whole genome shotgun (WGS) entry which is preliminary data.</text>
</comment>
<proteinExistence type="predicted"/>
<keyword evidence="3" id="KW-1185">Reference proteome</keyword>
<evidence type="ECO:0000313" key="3">
    <source>
        <dbReference type="Proteomes" id="UP000077521"/>
    </source>
</evidence>
<feature type="region of interest" description="Disordered" evidence="1">
    <location>
        <begin position="277"/>
        <end position="315"/>
    </location>
</feature>
<feature type="compositionally biased region" description="Polar residues" evidence="1">
    <location>
        <begin position="1"/>
        <end position="16"/>
    </location>
</feature>
<evidence type="ECO:0000313" key="2">
    <source>
        <dbReference type="EMBL" id="KAE8258934.1"/>
    </source>
</evidence>
<dbReference type="AlphaFoldDB" id="A0A177TDF3"/>
<feature type="compositionally biased region" description="Basic and acidic residues" evidence="1">
    <location>
        <begin position="277"/>
        <end position="289"/>
    </location>
</feature>
<protein>
    <submittedName>
        <fullName evidence="2">Uncharacterized protein</fullName>
    </submittedName>
</protein>
<reference evidence="2" key="1">
    <citation type="submission" date="2016-04" db="EMBL/GenBank/DDBJ databases">
        <authorList>
            <person name="Nguyen H.D."/>
            <person name="Samba Siva P."/>
            <person name="Cullis J."/>
            <person name="Levesque C.A."/>
            <person name="Hambleton S."/>
        </authorList>
    </citation>
    <scope>NUCLEOTIDE SEQUENCE</scope>
    <source>
        <strain evidence="2">DAOMC 236416</strain>
    </source>
</reference>
<dbReference type="Proteomes" id="UP000077521">
    <property type="component" value="Unassembled WGS sequence"/>
</dbReference>
<reference evidence="2" key="2">
    <citation type="journal article" date="2019" name="IMA Fungus">
        <title>Genome sequencing and comparison of five Tilletia species to identify candidate genes for the detection of regulated species infecting wheat.</title>
        <authorList>
            <person name="Nguyen H.D.T."/>
            <person name="Sultana T."/>
            <person name="Kesanakurti P."/>
            <person name="Hambleton S."/>
        </authorList>
    </citation>
    <scope>NUCLEOTIDE SEQUENCE</scope>
    <source>
        <strain evidence="2">DAOMC 236416</strain>
    </source>
</reference>
<feature type="region of interest" description="Disordered" evidence="1">
    <location>
        <begin position="1"/>
        <end position="24"/>
    </location>
</feature>
<organism evidence="2 3">
    <name type="scientific">Tilletia indica</name>
    <dbReference type="NCBI Taxonomy" id="43049"/>
    <lineage>
        <taxon>Eukaryota</taxon>
        <taxon>Fungi</taxon>
        <taxon>Dikarya</taxon>
        <taxon>Basidiomycota</taxon>
        <taxon>Ustilaginomycotina</taxon>
        <taxon>Exobasidiomycetes</taxon>
        <taxon>Tilletiales</taxon>
        <taxon>Tilletiaceae</taxon>
        <taxon>Tilletia</taxon>
    </lineage>
</organism>
<accession>A0A177TDF3</accession>
<gene>
    <name evidence="2" type="ORF">A4X13_0g1353</name>
</gene>
<name>A0A177TDF3_9BASI</name>
<evidence type="ECO:0000256" key="1">
    <source>
        <dbReference type="SAM" id="MobiDB-lite"/>
    </source>
</evidence>
<dbReference type="EMBL" id="LWDF02000052">
    <property type="protein sequence ID" value="KAE8258934.1"/>
    <property type="molecule type" value="Genomic_DNA"/>
</dbReference>